<sequence>MNIDRNLRTPARLLLAVPVAALALSLAACSASRPTVDQVSDGLVKFMESQGQGDVFTEDAADCFAGYLVDSKLSNDTLNYIAQGKDQASSTDDADLTQKILQDNYDECTA</sequence>
<name>A0A0M2HQZ0_9MICO</name>
<dbReference type="PROSITE" id="PS51257">
    <property type="entry name" value="PROKAR_LIPOPROTEIN"/>
    <property type="match status" value="1"/>
</dbReference>
<evidence type="ECO:0000256" key="1">
    <source>
        <dbReference type="SAM" id="SignalP"/>
    </source>
</evidence>
<dbReference type="EMBL" id="JYJB01000005">
    <property type="protein sequence ID" value="KJL49111.1"/>
    <property type="molecule type" value="Genomic_DNA"/>
</dbReference>
<dbReference type="RefSeq" id="WP_045256377.1">
    <property type="nucleotide sequence ID" value="NZ_JYJB01000005.1"/>
</dbReference>
<accession>A0A0M2HQZ0</accession>
<evidence type="ECO:0008006" key="4">
    <source>
        <dbReference type="Google" id="ProtNLM"/>
    </source>
</evidence>
<evidence type="ECO:0000313" key="2">
    <source>
        <dbReference type="EMBL" id="KJL49111.1"/>
    </source>
</evidence>
<feature type="chain" id="PRO_5038442112" description="DUF732 domain-containing protein" evidence="1">
    <location>
        <begin position="31"/>
        <end position="110"/>
    </location>
</feature>
<organism evidence="2 3">
    <name type="scientific">Microbacterium hydrocarbonoxydans</name>
    <dbReference type="NCBI Taxonomy" id="273678"/>
    <lineage>
        <taxon>Bacteria</taxon>
        <taxon>Bacillati</taxon>
        <taxon>Actinomycetota</taxon>
        <taxon>Actinomycetes</taxon>
        <taxon>Micrococcales</taxon>
        <taxon>Microbacteriaceae</taxon>
        <taxon>Microbacterium</taxon>
    </lineage>
</organism>
<feature type="signal peptide" evidence="1">
    <location>
        <begin position="1"/>
        <end position="30"/>
    </location>
</feature>
<protein>
    <recommendedName>
        <fullName evidence="4">DUF732 domain-containing protein</fullName>
    </recommendedName>
</protein>
<dbReference type="PATRIC" id="fig|273678.4.peg.736"/>
<reference evidence="2 3" key="1">
    <citation type="submission" date="2015-02" db="EMBL/GenBank/DDBJ databases">
        <title>Draft genome sequences of ten Microbacterium spp. with emphasis on heavy metal contaminated environments.</title>
        <authorList>
            <person name="Corretto E."/>
        </authorList>
    </citation>
    <scope>NUCLEOTIDE SEQUENCE [LARGE SCALE GENOMIC DNA]</scope>
    <source>
        <strain evidence="2 3">SA35</strain>
    </source>
</reference>
<keyword evidence="1" id="KW-0732">Signal</keyword>
<gene>
    <name evidence="2" type="ORF">RS84_00742</name>
</gene>
<dbReference type="STRING" id="273678.RS84_00742"/>
<dbReference type="OrthoDB" id="5075101at2"/>
<dbReference type="AlphaFoldDB" id="A0A0M2HQZ0"/>
<proteinExistence type="predicted"/>
<keyword evidence="3" id="KW-1185">Reference proteome</keyword>
<dbReference type="Proteomes" id="UP000033900">
    <property type="component" value="Unassembled WGS sequence"/>
</dbReference>
<comment type="caution">
    <text evidence="2">The sequence shown here is derived from an EMBL/GenBank/DDBJ whole genome shotgun (WGS) entry which is preliminary data.</text>
</comment>
<evidence type="ECO:0000313" key="3">
    <source>
        <dbReference type="Proteomes" id="UP000033900"/>
    </source>
</evidence>